<proteinExistence type="predicted"/>
<dbReference type="InterPro" id="IPR011006">
    <property type="entry name" value="CheY-like_superfamily"/>
</dbReference>
<dbReference type="SUPFAM" id="SSF52172">
    <property type="entry name" value="CheY-like"/>
    <property type="match status" value="1"/>
</dbReference>
<dbReference type="FunFam" id="1.10.10.10:FF:000052">
    <property type="entry name" value="Cell cycle response regulator"/>
    <property type="match status" value="1"/>
</dbReference>
<keyword evidence="5" id="KW-0804">Transcription</keyword>
<dbReference type="GO" id="GO:0032993">
    <property type="term" value="C:protein-DNA complex"/>
    <property type="evidence" value="ECO:0007669"/>
    <property type="project" value="TreeGrafter"/>
</dbReference>
<keyword evidence="2" id="KW-0902">Two-component regulatory system</keyword>
<keyword evidence="1 6" id="KW-0597">Phosphoprotein</keyword>
<keyword evidence="3" id="KW-0805">Transcription regulation</keyword>
<evidence type="ECO:0000256" key="2">
    <source>
        <dbReference type="ARBA" id="ARBA00023012"/>
    </source>
</evidence>
<dbReference type="InterPro" id="IPR039420">
    <property type="entry name" value="WalR-like"/>
</dbReference>
<keyword evidence="11" id="KW-1185">Reference proteome</keyword>
<evidence type="ECO:0000313" key="11">
    <source>
        <dbReference type="Proteomes" id="UP000249524"/>
    </source>
</evidence>
<feature type="domain" description="Response regulatory" evidence="8">
    <location>
        <begin position="2"/>
        <end position="116"/>
    </location>
</feature>
<organism evidence="10 11">
    <name type="scientific">Phenylobacterium kunshanense</name>
    <dbReference type="NCBI Taxonomy" id="1445034"/>
    <lineage>
        <taxon>Bacteria</taxon>
        <taxon>Pseudomonadati</taxon>
        <taxon>Pseudomonadota</taxon>
        <taxon>Alphaproteobacteria</taxon>
        <taxon>Caulobacterales</taxon>
        <taxon>Caulobacteraceae</taxon>
        <taxon>Phenylobacterium</taxon>
    </lineage>
</organism>
<dbReference type="SMART" id="SM00448">
    <property type="entry name" value="REC"/>
    <property type="match status" value="1"/>
</dbReference>
<dbReference type="GO" id="GO:0000976">
    <property type="term" value="F:transcription cis-regulatory region binding"/>
    <property type="evidence" value="ECO:0007669"/>
    <property type="project" value="TreeGrafter"/>
</dbReference>
<dbReference type="SMART" id="SM00862">
    <property type="entry name" value="Trans_reg_C"/>
    <property type="match status" value="1"/>
</dbReference>
<dbReference type="PANTHER" id="PTHR48111:SF22">
    <property type="entry name" value="REGULATOR OF RPOS"/>
    <property type="match status" value="1"/>
</dbReference>
<evidence type="ECO:0000256" key="1">
    <source>
        <dbReference type="ARBA" id="ARBA00022553"/>
    </source>
</evidence>
<gene>
    <name evidence="10" type="ORF">DJ019_10670</name>
</gene>
<evidence type="ECO:0000256" key="7">
    <source>
        <dbReference type="PROSITE-ProRule" id="PRU01091"/>
    </source>
</evidence>
<dbReference type="GO" id="GO:0000156">
    <property type="term" value="F:phosphorelay response regulator activity"/>
    <property type="evidence" value="ECO:0007669"/>
    <property type="project" value="TreeGrafter"/>
</dbReference>
<dbReference type="AlphaFoldDB" id="A0A328BDK2"/>
<dbReference type="PROSITE" id="PS50110">
    <property type="entry name" value="RESPONSE_REGULATORY"/>
    <property type="match status" value="1"/>
</dbReference>
<dbReference type="EMBL" id="QFYS01000004">
    <property type="protein sequence ID" value="RAK65422.1"/>
    <property type="molecule type" value="Genomic_DNA"/>
</dbReference>
<feature type="domain" description="OmpR/PhoB-type" evidence="9">
    <location>
        <begin position="124"/>
        <end position="222"/>
    </location>
</feature>
<accession>A0A328BDK2</accession>
<evidence type="ECO:0000256" key="6">
    <source>
        <dbReference type="PROSITE-ProRule" id="PRU00169"/>
    </source>
</evidence>
<dbReference type="PROSITE" id="PS51755">
    <property type="entry name" value="OMPR_PHOB"/>
    <property type="match status" value="1"/>
</dbReference>
<dbReference type="CDD" id="cd00383">
    <property type="entry name" value="trans_reg_C"/>
    <property type="match status" value="1"/>
</dbReference>
<feature type="modified residue" description="4-aspartylphosphate" evidence="6">
    <location>
        <position position="51"/>
    </location>
</feature>
<feature type="DNA-binding region" description="OmpR/PhoB-type" evidence="7">
    <location>
        <begin position="124"/>
        <end position="222"/>
    </location>
</feature>
<reference evidence="10 11" key="1">
    <citation type="submission" date="2018-05" db="EMBL/GenBank/DDBJ databases">
        <authorList>
            <person name="Lanie J.A."/>
            <person name="Ng W.-L."/>
            <person name="Kazmierczak K.M."/>
            <person name="Andrzejewski T.M."/>
            <person name="Davidsen T.M."/>
            <person name="Wayne K.J."/>
            <person name="Tettelin H."/>
            <person name="Glass J.I."/>
            <person name="Rusch D."/>
            <person name="Podicherti R."/>
            <person name="Tsui H.-C.T."/>
            <person name="Winkler M.E."/>
        </authorList>
    </citation>
    <scope>NUCLEOTIDE SEQUENCE [LARGE SCALE GENOMIC DNA]</scope>
    <source>
        <strain evidence="10 11">BUT-10</strain>
    </source>
</reference>
<evidence type="ECO:0000256" key="5">
    <source>
        <dbReference type="ARBA" id="ARBA00023163"/>
    </source>
</evidence>
<dbReference type="InterPro" id="IPR001789">
    <property type="entry name" value="Sig_transdc_resp-reg_receiver"/>
</dbReference>
<dbReference type="Pfam" id="PF00072">
    <property type="entry name" value="Response_reg"/>
    <property type="match status" value="1"/>
</dbReference>
<comment type="caution">
    <text evidence="10">The sequence shown here is derived from an EMBL/GenBank/DDBJ whole genome shotgun (WGS) entry which is preliminary data.</text>
</comment>
<dbReference type="Pfam" id="PF00486">
    <property type="entry name" value="Trans_reg_C"/>
    <property type="match status" value="1"/>
</dbReference>
<dbReference type="InterPro" id="IPR036388">
    <property type="entry name" value="WH-like_DNA-bd_sf"/>
</dbReference>
<protein>
    <submittedName>
        <fullName evidence="10">DNA-binding response regulator</fullName>
    </submittedName>
</protein>
<dbReference type="Gene3D" id="3.40.50.2300">
    <property type="match status" value="1"/>
</dbReference>
<dbReference type="GO" id="GO:0005829">
    <property type="term" value="C:cytosol"/>
    <property type="evidence" value="ECO:0007669"/>
    <property type="project" value="TreeGrafter"/>
</dbReference>
<dbReference type="GO" id="GO:0006355">
    <property type="term" value="P:regulation of DNA-templated transcription"/>
    <property type="evidence" value="ECO:0007669"/>
    <property type="project" value="InterPro"/>
</dbReference>
<evidence type="ECO:0000256" key="3">
    <source>
        <dbReference type="ARBA" id="ARBA00023015"/>
    </source>
</evidence>
<dbReference type="OrthoDB" id="9802426at2"/>
<dbReference type="InterPro" id="IPR001867">
    <property type="entry name" value="OmpR/PhoB-type_DNA-bd"/>
</dbReference>
<evidence type="ECO:0000259" key="8">
    <source>
        <dbReference type="PROSITE" id="PS50110"/>
    </source>
</evidence>
<dbReference type="Proteomes" id="UP000249524">
    <property type="component" value="Unassembled WGS sequence"/>
</dbReference>
<dbReference type="Gene3D" id="1.10.10.10">
    <property type="entry name" value="Winged helix-like DNA-binding domain superfamily/Winged helix DNA-binding domain"/>
    <property type="match status" value="1"/>
</dbReference>
<evidence type="ECO:0000313" key="10">
    <source>
        <dbReference type="EMBL" id="RAK65422.1"/>
    </source>
</evidence>
<name>A0A328BDK2_9CAUL</name>
<evidence type="ECO:0000256" key="4">
    <source>
        <dbReference type="ARBA" id="ARBA00023125"/>
    </source>
</evidence>
<dbReference type="PANTHER" id="PTHR48111">
    <property type="entry name" value="REGULATOR OF RPOS"/>
    <property type="match status" value="1"/>
</dbReference>
<keyword evidence="4 7" id="KW-0238">DNA-binding</keyword>
<evidence type="ECO:0000259" key="9">
    <source>
        <dbReference type="PROSITE" id="PS51755"/>
    </source>
</evidence>
<dbReference type="RefSeq" id="WP_111276018.1">
    <property type="nucleotide sequence ID" value="NZ_QFYS01000004.1"/>
</dbReference>
<sequence>MHILLVEDNPATARSVQLILAADGHNVSLTASGEEAVELAEIYEYDAILMDLDLEDITGAEALRELRLKKIGIPVIMLTGSVDVDSKVSALAAGADDYVTKPFHKAELSARINAVVRRSRGHVDSVIRTGPIALNLNTRSAEVNGQPIHLTPSEYKMLELLSLRKNTVLTKEACLNHLYNGLQEPEIKIIDVFICKLRKKIAAAGGENLIETVWGGGYMLRDKPGAQDRLAA</sequence>